<evidence type="ECO:0000313" key="4">
    <source>
        <dbReference type="Proteomes" id="UP000288429"/>
    </source>
</evidence>
<dbReference type="InterPro" id="IPR050738">
    <property type="entry name" value="Sulfatase"/>
</dbReference>
<sequence>MTDDRPNVLVIVADDLGFTDPGCFGGEINTPNIDKLGNTGVRWSDFQASPACSPSRSMLMTGTSAHLAGVGTIPEFHSGAYQIPELKDQPAYLGHLSNKVVTLPELLRDAGYYNVMAGKWHLGSTKEHSPKARGFEKSFTLLVGGANHHGWEPQLAPEDIKFKPMLRGGTTGLYLDEDEWISELPKNYYSSDYFTDRLITYLKDREDDDKRPFFAYLPFQAPHFPLQAPKDYIEKYDGVYDDGPERVREQRIERLKKLGFISSDAKPAAFSEYPHRMSNRNWENRDDMARRRSARKMAVFAGMVERMDWNIGKVMDHLEATGQRENTIVFFLSDNGAEGTQLEAVPANRNVIPVLAKHFDNSLENLGAPNSFCWYGNRWAQVGTAPSKLYKFFTHQGGIRVCSLVNYPKWPKRNGIVSHQYSTIMDIMPTILDLAGVQHPGSEYKGKTVETMLGKSWTSYMTGKQDSVHDSETITGWEFLGRQALRKGSWKIVKLPQPWGTGEWEMFDLSTDLAEDINLREKYPEKFDEMLGEWREYAKKHGIVDVKSVEQAYAMQEQEWTESDLEDIV</sequence>
<dbReference type="Gene3D" id="3.40.720.10">
    <property type="entry name" value="Alkaline Phosphatase, subunit A"/>
    <property type="match status" value="1"/>
</dbReference>
<dbReference type="CDD" id="cd16025">
    <property type="entry name" value="PAS_like"/>
    <property type="match status" value="1"/>
</dbReference>
<reference evidence="3 4" key="1">
    <citation type="submission" date="2017-06" db="EMBL/GenBank/DDBJ databases">
        <title>Cmopartive genomic analysis of Ambrosia Fusariam Clade fungi.</title>
        <authorList>
            <person name="Stajich J.E."/>
            <person name="Carrillo J."/>
            <person name="Kijimoto T."/>
            <person name="Eskalen A."/>
            <person name="O'Donnell K."/>
            <person name="Kasson M."/>
        </authorList>
    </citation>
    <scope>NUCLEOTIDE SEQUENCE [LARGE SCALE GENOMIC DNA]</scope>
    <source>
        <strain evidence="3 4">NRRL 20438</strain>
    </source>
</reference>
<gene>
    <name evidence="3" type="ORF">CDV31_012977</name>
</gene>
<dbReference type="InterPro" id="IPR017850">
    <property type="entry name" value="Alkaline_phosphatase_core_sf"/>
</dbReference>
<dbReference type="Proteomes" id="UP000288429">
    <property type="component" value="Unassembled WGS sequence"/>
</dbReference>
<protein>
    <recommendedName>
        <fullName evidence="2">Sulfatase N-terminal domain-containing protein</fullName>
    </recommendedName>
</protein>
<dbReference type="Pfam" id="PF00884">
    <property type="entry name" value="Sulfatase"/>
    <property type="match status" value="1"/>
</dbReference>
<dbReference type="InterPro" id="IPR000917">
    <property type="entry name" value="Sulfatase_N"/>
</dbReference>
<dbReference type="AlphaFoldDB" id="A0A428T6C3"/>
<keyword evidence="4" id="KW-1185">Reference proteome</keyword>
<dbReference type="PANTHER" id="PTHR42693:SF33">
    <property type="entry name" value="ARYLSULFATASE"/>
    <property type="match status" value="1"/>
</dbReference>
<dbReference type="Gene3D" id="3.30.1120.10">
    <property type="match status" value="1"/>
</dbReference>
<proteinExistence type="inferred from homology"/>
<evidence type="ECO:0000256" key="1">
    <source>
        <dbReference type="ARBA" id="ARBA00008779"/>
    </source>
</evidence>
<dbReference type="EMBL" id="NIZV01000252">
    <property type="protein sequence ID" value="RSL97564.1"/>
    <property type="molecule type" value="Genomic_DNA"/>
</dbReference>
<name>A0A428T6C3_9HYPO</name>
<comment type="caution">
    <text evidence="3">The sequence shown here is derived from an EMBL/GenBank/DDBJ whole genome shotgun (WGS) entry which is preliminary data.</text>
</comment>
<dbReference type="GO" id="GO:0004065">
    <property type="term" value="F:arylsulfatase activity"/>
    <property type="evidence" value="ECO:0007669"/>
    <property type="project" value="TreeGrafter"/>
</dbReference>
<feature type="domain" description="Sulfatase N-terminal" evidence="2">
    <location>
        <begin position="6"/>
        <end position="437"/>
    </location>
</feature>
<comment type="similarity">
    <text evidence="1">Belongs to the sulfatase family.</text>
</comment>
<dbReference type="SUPFAM" id="SSF53649">
    <property type="entry name" value="Alkaline phosphatase-like"/>
    <property type="match status" value="1"/>
</dbReference>
<evidence type="ECO:0000259" key="2">
    <source>
        <dbReference type="Pfam" id="PF00884"/>
    </source>
</evidence>
<dbReference type="PANTHER" id="PTHR42693">
    <property type="entry name" value="ARYLSULFATASE FAMILY MEMBER"/>
    <property type="match status" value="1"/>
</dbReference>
<organism evidence="3 4">
    <name type="scientific">Fusarium ambrosium</name>
    <dbReference type="NCBI Taxonomy" id="131363"/>
    <lineage>
        <taxon>Eukaryota</taxon>
        <taxon>Fungi</taxon>
        <taxon>Dikarya</taxon>
        <taxon>Ascomycota</taxon>
        <taxon>Pezizomycotina</taxon>
        <taxon>Sordariomycetes</taxon>
        <taxon>Hypocreomycetidae</taxon>
        <taxon>Hypocreales</taxon>
        <taxon>Nectriaceae</taxon>
        <taxon>Fusarium</taxon>
        <taxon>Fusarium solani species complex</taxon>
    </lineage>
</organism>
<accession>A0A428T6C3</accession>
<evidence type="ECO:0000313" key="3">
    <source>
        <dbReference type="EMBL" id="RSL97564.1"/>
    </source>
</evidence>